<dbReference type="EMBL" id="JACIDC010000013">
    <property type="protein sequence ID" value="MBB4041615.1"/>
    <property type="molecule type" value="Genomic_DNA"/>
</dbReference>
<dbReference type="RefSeq" id="WP_027316160.1">
    <property type="nucleotide sequence ID" value="NZ_JACIDC010000013.1"/>
</dbReference>
<organism evidence="1 2">
    <name type="scientific">Microvirga flocculans</name>
    <dbReference type="NCBI Taxonomy" id="217168"/>
    <lineage>
        <taxon>Bacteria</taxon>
        <taxon>Pseudomonadati</taxon>
        <taxon>Pseudomonadota</taxon>
        <taxon>Alphaproteobacteria</taxon>
        <taxon>Hyphomicrobiales</taxon>
        <taxon>Methylobacteriaceae</taxon>
        <taxon>Microvirga</taxon>
    </lineage>
</organism>
<evidence type="ECO:0000313" key="1">
    <source>
        <dbReference type="EMBL" id="MBB4041615.1"/>
    </source>
</evidence>
<name>A0A7W6IHI6_9HYPH</name>
<evidence type="ECO:0000313" key="2">
    <source>
        <dbReference type="Proteomes" id="UP000519439"/>
    </source>
</evidence>
<reference evidence="1 2" key="1">
    <citation type="submission" date="2020-08" db="EMBL/GenBank/DDBJ databases">
        <title>Genomic Encyclopedia of Type Strains, Phase IV (KMG-IV): sequencing the most valuable type-strain genomes for metagenomic binning, comparative biology and taxonomic classification.</title>
        <authorList>
            <person name="Goeker M."/>
        </authorList>
    </citation>
    <scope>NUCLEOTIDE SEQUENCE [LARGE SCALE GENOMIC DNA]</scope>
    <source>
        <strain evidence="1 2">DSM 15743</strain>
    </source>
</reference>
<gene>
    <name evidence="1" type="ORF">GGR34_003293</name>
</gene>
<sequence length="163" mass="18855">MIWNFINYRRTTGLQKQIRYDTVKLEEFRRVRSVIDTVLTELGSERQTLRGISASGVTIEELRTQVGERQVKLVEIFDRLEVALQKADQSDFASGKDWTATVHGTWDRFNTTIDKVYSPHRREEEARAAPAEAAKILNEMICAVDQRLETEMKRFVGQHQGAR</sequence>
<proteinExistence type="predicted"/>
<accession>A0A7W6IHI6</accession>
<dbReference type="AlphaFoldDB" id="A0A7W6IHI6"/>
<keyword evidence="2" id="KW-1185">Reference proteome</keyword>
<protein>
    <submittedName>
        <fullName evidence="1">Uncharacterized protein</fullName>
    </submittedName>
</protein>
<comment type="caution">
    <text evidence="1">The sequence shown here is derived from an EMBL/GenBank/DDBJ whole genome shotgun (WGS) entry which is preliminary data.</text>
</comment>
<dbReference type="Proteomes" id="UP000519439">
    <property type="component" value="Unassembled WGS sequence"/>
</dbReference>